<name>A0AAW1QLM8_9CHLO</name>
<reference evidence="2 3" key="1">
    <citation type="journal article" date="2024" name="Nat. Commun.">
        <title>Phylogenomics reveals the evolutionary origins of lichenization in chlorophyte algae.</title>
        <authorList>
            <person name="Puginier C."/>
            <person name="Libourel C."/>
            <person name="Otte J."/>
            <person name="Skaloud P."/>
            <person name="Haon M."/>
            <person name="Grisel S."/>
            <person name="Petersen M."/>
            <person name="Berrin J.G."/>
            <person name="Delaux P.M."/>
            <person name="Dal Grande F."/>
            <person name="Keller J."/>
        </authorList>
    </citation>
    <scope>NUCLEOTIDE SEQUENCE [LARGE SCALE GENOMIC DNA]</scope>
    <source>
        <strain evidence="2 3">SAG 2145</strain>
    </source>
</reference>
<organism evidence="2 3">
    <name type="scientific">Apatococcus lobatus</name>
    <dbReference type="NCBI Taxonomy" id="904363"/>
    <lineage>
        <taxon>Eukaryota</taxon>
        <taxon>Viridiplantae</taxon>
        <taxon>Chlorophyta</taxon>
        <taxon>core chlorophytes</taxon>
        <taxon>Trebouxiophyceae</taxon>
        <taxon>Chlorellales</taxon>
        <taxon>Chlorellaceae</taxon>
        <taxon>Apatococcus</taxon>
    </lineage>
</organism>
<dbReference type="EMBL" id="JALJOS010000033">
    <property type="protein sequence ID" value="KAK9822349.1"/>
    <property type="molecule type" value="Genomic_DNA"/>
</dbReference>
<keyword evidence="3" id="KW-1185">Reference proteome</keyword>
<evidence type="ECO:0000313" key="3">
    <source>
        <dbReference type="Proteomes" id="UP001438707"/>
    </source>
</evidence>
<evidence type="ECO:0000256" key="1">
    <source>
        <dbReference type="SAM" id="MobiDB-lite"/>
    </source>
</evidence>
<dbReference type="AlphaFoldDB" id="A0AAW1QLM8"/>
<accession>A0AAW1QLM8</accession>
<comment type="caution">
    <text evidence="2">The sequence shown here is derived from an EMBL/GenBank/DDBJ whole genome shotgun (WGS) entry which is preliminary data.</text>
</comment>
<proteinExistence type="predicted"/>
<dbReference type="Proteomes" id="UP001438707">
    <property type="component" value="Unassembled WGS sequence"/>
</dbReference>
<protein>
    <submittedName>
        <fullName evidence="2">Uncharacterized protein</fullName>
    </submittedName>
</protein>
<evidence type="ECO:0000313" key="2">
    <source>
        <dbReference type="EMBL" id="KAK9822349.1"/>
    </source>
</evidence>
<feature type="region of interest" description="Disordered" evidence="1">
    <location>
        <begin position="47"/>
        <end position="72"/>
    </location>
</feature>
<gene>
    <name evidence="2" type="ORF">WJX74_010516</name>
</gene>
<sequence>MLSSRHHSQKDLLVVNEEPAAGMEGHSLFPQMPLSWQALPTLLTASRSSAPRTVMTREGRRSSRRQQHGTLSIPESIRPVAVASCLQFSLAFCTFTTSSE</sequence>